<reference evidence="2" key="1">
    <citation type="journal article" date="2009" name="Genome Res.">
        <title>Comparative genomic analyses of the human fungal pathogens Coccidioides and their relatives.</title>
        <authorList>
            <person name="Sharpton T.J."/>
            <person name="Stajich J.E."/>
            <person name="Rounsley S.D."/>
            <person name="Gardner M.J."/>
            <person name="Wortman J.R."/>
            <person name="Jordar V.S."/>
            <person name="Maiti R."/>
            <person name="Kodira C.D."/>
            <person name="Neafsey D.E."/>
            <person name="Zeng Q."/>
            <person name="Hung C.-Y."/>
            <person name="McMahan C."/>
            <person name="Muszewska A."/>
            <person name="Grynberg M."/>
            <person name="Mandel M.A."/>
            <person name="Kellner E.M."/>
            <person name="Barker B.M."/>
            <person name="Galgiani J.N."/>
            <person name="Orbach M.J."/>
            <person name="Kirkland T.N."/>
            <person name="Cole G.T."/>
            <person name="Henn M.R."/>
            <person name="Birren B.W."/>
            <person name="Taylor J.W."/>
        </authorList>
    </citation>
    <scope>NUCLEOTIDE SEQUENCE [LARGE SCALE GENOMIC DNA]</scope>
    <source>
        <strain evidence="2">RS</strain>
    </source>
</reference>
<reference evidence="2" key="2">
    <citation type="journal article" date="2010" name="Genome Res.">
        <title>Population genomic sequencing of Coccidioides fungi reveals recent hybridization and transposon control.</title>
        <authorList>
            <person name="Neafsey D.E."/>
            <person name="Barker B.M."/>
            <person name="Sharpton T.J."/>
            <person name="Stajich J.E."/>
            <person name="Park D.J."/>
            <person name="Whiston E."/>
            <person name="Hung C.-Y."/>
            <person name="McMahan C."/>
            <person name="White J."/>
            <person name="Sykes S."/>
            <person name="Heiman D."/>
            <person name="Young S."/>
            <person name="Zeng Q."/>
            <person name="Abouelleil A."/>
            <person name="Aftuck L."/>
            <person name="Bessette D."/>
            <person name="Brown A."/>
            <person name="FitzGerald M."/>
            <person name="Lui A."/>
            <person name="Macdonald J.P."/>
            <person name="Priest M."/>
            <person name="Orbach M.J."/>
            <person name="Galgiani J.N."/>
            <person name="Kirkland T.N."/>
            <person name="Cole G.T."/>
            <person name="Birren B.W."/>
            <person name="Henn M.R."/>
            <person name="Taylor J.W."/>
            <person name="Rounsley S.D."/>
        </authorList>
    </citation>
    <scope>GENOME REANNOTATION</scope>
    <source>
        <strain evidence="2">RS</strain>
    </source>
</reference>
<keyword evidence="2" id="KW-1185">Reference proteome</keyword>
<gene>
    <name evidence="1" type="ORF">CIMG_09832</name>
</gene>
<dbReference type="VEuPathDB" id="FungiDB:CIMG_09832"/>
<dbReference type="InParanoid" id="J3K392"/>
<dbReference type="Proteomes" id="UP000001261">
    <property type="component" value="Unassembled WGS sequence"/>
</dbReference>
<evidence type="ECO:0000313" key="1">
    <source>
        <dbReference type="EMBL" id="EAS28628.3"/>
    </source>
</evidence>
<protein>
    <submittedName>
        <fullName evidence="1">Uncharacterized protein</fullName>
    </submittedName>
</protein>
<dbReference type="KEGG" id="cim:CIMG_09832"/>
<evidence type="ECO:0000313" key="2">
    <source>
        <dbReference type="Proteomes" id="UP000001261"/>
    </source>
</evidence>
<organism evidence="1 2">
    <name type="scientific">Coccidioides immitis (strain RS)</name>
    <name type="common">Valley fever fungus</name>
    <dbReference type="NCBI Taxonomy" id="246410"/>
    <lineage>
        <taxon>Eukaryota</taxon>
        <taxon>Fungi</taxon>
        <taxon>Dikarya</taxon>
        <taxon>Ascomycota</taxon>
        <taxon>Pezizomycotina</taxon>
        <taxon>Eurotiomycetes</taxon>
        <taxon>Eurotiomycetidae</taxon>
        <taxon>Onygenales</taxon>
        <taxon>Onygenaceae</taxon>
        <taxon>Coccidioides</taxon>
    </lineage>
</organism>
<dbReference type="OMA" id="MEPNSAP"/>
<dbReference type="AlphaFoldDB" id="J3K392"/>
<dbReference type="EMBL" id="GG704912">
    <property type="protein sequence ID" value="EAS28628.3"/>
    <property type="molecule type" value="Genomic_DNA"/>
</dbReference>
<dbReference type="RefSeq" id="XP_001240211.2">
    <property type="nucleotide sequence ID" value="XM_001240210.2"/>
</dbReference>
<name>J3K392_COCIM</name>
<dbReference type="OrthoDB" id="3454831at2759"/>
<accession>J3K392</accession>
<sequence>MEPNSAPYAIQSGISEDVAAVARRDALVAYESATPSQEPLQFLEHNKSSRAASNTFLKVPERSELARLLQVQESEILKRFRGSELCVCNKLGAERQQKSLRTDWIYSILALENLSYSNGLPALGKERRKFELKAGEALHFRGDLQQSWSGKGGGVLLWFYWSALP</sequence>
<proteinExistence type="predicted"/>
<dbReference type="GeneID" id="4558415"/>